<evidence type="ECO:0000256" key="1">
    <source>
        <dbReference type="ARBA" id="ARBA00022737"/>
    </source>
</evidence>
<keyword evidence="5" id="KW-1185">Reference proteome</keyword>
<dbReference type="InterPro" id="IPR002110">
    <property type="entry name" value="Ankyrin_rpt"/>
</dbReference>
<proteinExistence type="predicted"/>
<dbReference type="SMART" id="SM00248">
    <property type="entry name" value="ANK"/>
    <property type="match status" value="4"/>
</dbReference>
<gene>
    <name evidence="4" type="ORF">CVO96_06480</name>
</gene>
<sequence>MTLDPAPPTESERALFLAIQASDAGQVRSLLQVEPALLGAVSPMGVSPVLFATYYGRHEMAQVLIEAGAPLNLFEAAAVGHAARVRERLDAGDDVNALSPDGFSPLGLAAFFGREDVAALLLSRGGDVGAVSANAMRVQPLHSAVAGNHAELARTLLDAGADVNAAQQDGFTPLMGAAQNGNAALVAELLVRGADRSAQTGDGHTAADLAQEEGHADVLDVLRH</sequence>
<dbReference type="EMBL" id="PPPD01000001">
    <property type="protein sequence ID" value="PNY81067.1"/>
    <property type="molecule type" value="Genomic_DNA"/>
</dbReference>
<evidence type="ECO:0000313" key="5">
    <source>
        <dbReference type="Proteomes" id="UP000236379"/>
    </source>
</evidence>
<feature type="repeat" description="ANK" evidence="3">
    <location>
        <begin position="101"/>
        <end position="133"/>
    </location>
</feature>
<accession>A0A2K3UX10</accession>
<keyword evidence="1" id="KW-0677">Repeat</keyword>
<evidence type="ECO:0000256" key="2">
    <source>
        <dbReference type="ARBA" id="ARBA00023043"/>
    </source>
</evidence>
<dbReference type="PROSITE" id="PS50297">
    <property type="entry name" value="ANK_REP_REGION"/>
    <property type="match status" value="4"/>
</dbReference>
<comment type="caution">
    <text evidence="4">The sequence shown here is derived from an EMBL/GenBank/DDBJ whole genome shotgun (WGS) entry which is preliminary data.</text>
</comment>
<feature type="repeat" description="ANK" evidence="3">
    <location>
        <begin position="169"/>
        <end position="201"/>
    </location>
</feature>
<dbReference type="SUPFAM" id="SSF48403">
    <property type="entry name" value="Ankyrin repeat"/>
    <property type="match status" value="1"/>
</dbReference>
<dbReference type="InterPro" id="IPR036770">
    <property type="entry name" value="Ankyrin_rpt-contain_sf"/>
</dbReference>
<dbReference type="Gene3D" id="1.25.40.20">
    <property type="entry name" value="Ankyrin repeat-containing domain"/>
    <property type="match status" value="2"/>
</dbReference>
<feature type="repeat" description="ANK" evidence="3">
    <location>
        <begin position="136"/>
        <end position="168"/>
    </location>
</feature>
<reference evidence="4 5" key="1">
    <citation type="submission" date="2018-01" db="EMBL/GenBank/DDBJ databases">
        <title>Deinococcus koreensis sp. nov., a radiation-resistant bacterium isolated from river water.</title>
        <authorList>
            <person name="Choi A."/>
        </authorList>
    </citation>
    <scope>NUCLEOTIDE SEQUENCE [LARGE SCALE GENOMIC DNA]</scope>
    <source>
        <strain evidence="4 5">SJW1-2</strain>
    </source>
</reference>
<evidence type="ECO:0000256" key="3">
    <source>
        <dbReference type="PROSITE-ProRule" id="PRU00023"/>
    </source>
</evidence>
<dbReference type="PROSITE" id="PS50088">
    <property type="entry name" value="ANK_REPEAT"/>
    <property type="match status" value="4"/>
</dbReference>
<dbReference type="Proteomes" id="UP000236379">
    <property type="component" value="Unassembled WGS sequence"/>
</dbReference>
<dbReference type="AlphaFoldDB" id="A0A2K3UX10"/>
<dbReference type="Pfam" id="PF00023">
    <property type="entry name" value="Ank"/>
    <property type="match status" value="1"/>
</dbReference>
<dbReference type="PANTHER" id="PTHR24171">
    <property type="entry name" value="ANKYRIN REPEAT DOMAIN-CONTAINING PROTEIN 39-RELATED"/>
    <property type="match status" value="1"/>
</dbReference>
<dbReference type="RefSeq" id="WP_103311510.1">
    <property type="nucleotide sequence ID" value="NZ_PPPD01000001.1"/>
</dbReference>
<dbReference type="Pfam" id="PF12796">
    <property type="entry name" value="Ank_2"/>
    <property type="match status" value="1"/>
</dbReference>
<dbReference type="OrthoDB" id="5622506at2"/>
<protein>
    <submittedName>
        <fullName evidence="4">Uncharacterized protein</fullName>
    </submittedName>
</protein>
<organism evidence="4 5">
    <name type="scientific">Deinococcus koreensis</name>
    <dbReference type="NCBI Taxonomy" id="2054903"/>
    <lineage>
        <taxon>Bacteria</taxon>
        <taxon>Thermotogati</taxon>
        <taxon>Deinococcota</taxon>
        <taxon>Deinococci</taxon>
        <taxon>Deinococcales</taxon>
        <taxon>Deinococcaceae</taxon>
        <taxon>Deinococcus</taxon>
    </lineage>
</organism>
<feature type="repeat" description="ANK" evidence="3">
    <location>
        <begin position="44"/>
        <end position="76"/>
    </location>
</feature>
<dbReference type="PANTHER" id="PTHR24171:SF9">
    <property type="entry name" value="ANKYRIN REPEAT DOMAIN-CONTAINING PROTEIN 39"/>
    <property type="match status" value="1"/>
</dbReference>
<evidence type="ECO:0000313" key="4">
    <source>
        <dbReference type="EMBL" id="PNY81067.1"/>
    </source>
</evidence>
<name>A0A2K3UX10_9DEIO</name>
<keyword evidence="2 3" id="KW-0040">ANK repeat</keyword>